<keyword evidence="3" id="KW-0201">Cytochrome c-type biogenesis</keyword>
<dbReference type="InterPro" id="IPR045062">
    <property type="entry name" value="Cyt_c_biogenesis_CcsA/CcmC"/>
</dbReference>
<dbReference type="AlphaFoldDB" id="A0A8J6TC19"/>
<evidence type="ECO:0000256" key="1">
    <source>
        <dbReference type="ARBA" id="ARBA00004141"/>
    </source>
</evidence>
<feature type="transmembrane region" description="Helical" evidence="6">
    <location>
        <begin position="74"/>
        <end position="94"/>
    </location>
</feature>
<protein>
    <submittedName>
        <fullName evidence="8">Cytochrome c biogenesis protein CcsA</fullName>
    </submittedName>
</protein>
<proteinExistence type="predicted"/>
<sequence>MKHCVQCTKNYEENINFCEHCGIELEDNIGNYSLIGIILSSTCALIGLLYFYHLLSKIHLPPGLQNDFINIHPALGFISLSFVSFSFFIALLGMIEDKKFPNGSSILQLIAVLSLSLCLVTGSMWAKDAWGSYWHWDPKETWSLIVLALLCFSFFRSHNRNIKDLKRLIPIAVSFIAIVWLFFLDSGILPSMHSYGIFSR</sequence>
<accession>A0A8J6TC19</accession>
<name>A0A8J6TC19_9BACT</name>
<feature type="transmembrane region" description="Helical" evidence="6">
    <location>
        <begin position="106"/>
        <end position="126"/>
    </location>
</feature>
<dbReference type="GO" id="GO:0020037">
    <property type="term" value="F:heme binding"/>
    <property type="evidence" value="ECO:0007669"/>
    <property type="project" value="InterPro"/>
</dbReference>
<comment type="caution">
    <text evidence="8">The sequence shown here is derived from an EMBL/GenBank/DDBJ whole genome shotgun (WGS) entry which is preliminary data.</text>
</comment>
<evidence type="ECO:0000259" key="7">
    <source>
        <dbReference type="Pfam" id="PF01578"/>
    </source>
</evidence>
<evidence type="ECO:0000256" key="6">
    <source>
        <dbReference type="SAM" id="Phobius"/>
    </source>
</evidence>
<keyword evidence="4 6" id="KW-1133">Transmembrane helix</keyword>
<organism evidence="8 9">
    <name type="scientific">Candidatus Desulfobia pelagia</name>
    <dbReference type="NCBI Taxonomy" id="2841692"/>
    <lineage>
        <taxon>Bacteria</taxon>
        <taxon>Pseudomonadati</taxon>
        <taxon>Thermodesulfobacteriota</taxon>
        <taxon>Desulfobulbia</taxon>
        <taxon>Desulfobulbales</taxon>
        <taxon>Desulfobulbaceae</taxon>
        <taxon>Candidatus Desulfobia</taxon>
    </lineage>
</organism>
<dbReference type="PANTHER" id="PTHR30071">
    <property type="entry name" value="HEME EXPORTER PROTEIN C"/>
    <property type="match status" value="1"/>
</dbReference>
<evidence type="ECO:0000313" key="9">
    <source>
        <dbReference type="Proteomes" id="UP000614424"/>
    </source>
</evidence>
<dbReference type="GO" id="GO:0017004">
    <property type="term" value="P:cytochrome complex assembly"/>
    <property type="evidence" value="ECO:0007669"/>
    <property type="project" value="UniProtKB-KW"/>
</dbReference>
<evidence type="ECO:0000256" key="3">
    <source>
        <dbReference type="ARBA" id="ARBA00022748"/>
    </source>
</evidence>
<feature type="transmembrane region" description="Helical" evidence="6">
    <location>
        <begin position="32"/>
        <end position="54"/>
    </location>
</feature>
<keyword evidence="2 6" id="KW-0812">Transmembrane</keyword>
<dbReference type="PANTHER" id="PTHR30071:SF1">
    <property type="entry name" value="CYTOCHROME B_B6 PROTEIN-RELATED"/>
    <property type="match status" value="1"/>
</dbReference>
<keyword evidence="5 6" id="KW-0472">Membrane</keyword>
<gene>
    <name evidence="8" type="primary">ccsA</name>
    <name evidence="8" type="ORF">H8E41_05605</name>
</gene>
<dbReference type="Proteomes" id="UP000614424">
    <property type="component" value="Unassembled WGS sequence"/>
</dbReference>
<evidence type="ECO:0000256" key="4">
    <source>
        <dbReference type="ARBA" id="ARBA00022989"/>
    </source>
</evidence>
<dbReference type="GO" id="GO:0005886">
    <property type="term" value="C:plasma membrane"/>
    <property type="evidence" value="ECO:0007669"/>
    <property type="project" value="TreeGrafter"/>
</dbReference>
<evidence type="ECO:0000256" key="2">
    <source>
        <dbReference type="ARBA" id="ARBA00022692"/>
    </source>
</evidence>
<evidence type="ECO:0000256" key="5">
    <source>
        <dbReference type="ARBA" id="ARBA00023136"/>
    </source>
</evidence>
<feature type="transmembrane region" description="Helical" evidence="6">
    <location>
        <begin position="141"/>
        <end position="156"/>
    </location>
</feature>
<reference evidence="8 9" key="1">
    <citation type="submission" date="2020-08" db="EMBL/GenBank/DDBJ databases">
        <title>Bridging the membrane lipid divide: bacteria of the FCB group superphylum have the potential to synthesize archaeal ether lipids.</title>
        <authorList>
            <person name="Villanueva L."/>
            <person name="Von Meijenfeldt F.A.B."/>
            <person name="Westbye A.B."/>
            <person name="Yadav S."/>
            <person name="Hopmans E.C."/>
            <person name="Dutilh B.E."/>
            <person name="Sinninghe Damste J.S."/>
        </authorList>
    </citation>
    <scope>NUCLEOTIDE SEQUENCE [LARGE SCALE GENOMIC DNA]</scope>
    <source>
        <strain evidence="8">NIOZ-UU47</strain>
    </source>
</reference>
<comment type="subcellular location">
    <subcellularLocation>
        <location evidence="1">Membrane</location>
        <topology evidence="1">Multi-pass membrane protein</topology>
    </subcellularLocation>
</comment>
<dbReference type="EMBL" id="JACNJZ010000084">
    <property type="protein sequence ID" value="MBC8317361.1"/>
    <property type="molecule type" value="Genomic_DNA"/>
</dbReference>
<feature type="domain" description="Cytochrome c assembly protein" evidence="7">
    <location>
        <begin position="34"/>
        <end position="184"/>
    </location>
</feature>
<dbReference type="InterPro" id="IPR002541">
    <property type="entry name" value="Cyt_c_assembly"/>
</dbReference>
<feature type="transmembrane region" description="Helical" evidence="6">
    <location>
        <begin position="168"/>
        <end position="189"/>
    </location>
</feature>
<dbReference type="Pfam" id="PF01578">
    <property type="entry name" value="Cytochrom_C_asm"/>
    <property type="match status" value="1"/>
</dbReference>
<evidence type="ECO:0000313" key="8">
    <source>
        <dbReference type="EMBL" id="MBC8317361.1"/>
    </source>
</evidence>